<evidence type="ECO:0000256" key="2">
    <source>
        <dbReference type="ARBA" id="ARBA00023002"/>
    </source>
</evidence>
<sequence length="251" mass="26519">MVEFAAKVAIVTGAASGIGRTSALFYAREGANVVVSDIDEEGGRKTVRLIREKSGEAFFIKTDVANPADCEALVRRTIENYGRLDIACNNAGIGGEQGQTADYSIEGWQKVIGVNLSGVFYCMKYEIAEMLKVGGGVIVNMASILGQVGFAGAPAYVAAKHGVIGLTRTAALEYAAKGIRVNAIGPAFIRTPMLTSLEENADVLNGLVALHPIGRLGRPEEVAELVIWLSSNHASFVTGAYYAVDGGYLSR</sequence>
<dbReference type="PANTHER" id="PTHR24321:SF8">
    <property type="entry name" value="ESTRADIOL 17-BETA-DEHYDROGENASE 8-RELATED"/>
    <property type="match status" value="1"/>
</dbReference>
<proteinExistence type="inferred from homology"/>
<dbReference type="PANTHER" id="PTHR24321">
    <property type="entry name" value="DEHYDROGENASES, SHORT CHAIN"/>
    <property type="match status" value="1"/>
</dbReference>
<dbReference type="GO" id="GO:0016491">
    <property type="term" value="F:oxidoreductase activity"/>
    <property type="evidence" value="ECO:0007669"/>
    <property type="project" value="UniProtKB-KW"/>
</dbReference>
<accession>A0A0S7BF19</accession>
<dbReference type="PRINTS" id="PR00081">
    <property type="entry name" value="GDHRDH"/>
</dbReference>
<organism evidence="3">
    <name type="scientific">Longilinea arvoryzae</name>
    <dbReference type="NCBI Taxonomy" id="360412"/>
    <lineage>
        <taxon>Bacteria</taxon>
        <taxon>Bacillati</taxon>
        <taxon>Chloroflexota</taxon>
        <taxon>Anaerolineae</taxon>
        <taxon>Anaerolineales</taxon>
        <taxon>Anaerolineaceae</taxon>
        <taxon>Longilinea</taxon>
    </lineage>
</organism>
<dbReference type="PROSITE" id="PS00061">
    <property type="entry name" value="ADH_SHORT"/>
    <property type="match status" value="1"/>
</dbReference>
<dbReference type="Gene3D" id="3.40.50.720">
    <property type="entry name" value="NAD(P)-binding Rossmann-like Domain"/>
    <property type="match status" value="1"/>
</dbReference>
<dbReference type="Proteomes" id="UP000055060">
    <property type="component" value="Unassembled WGS sequence"/>
</dbReference>
<dbReference type="NCBIfam" id="NF005559">
    <property type="entry name" value="PRK07231.1"/>
    <property type="match status" value="1"/>
</dbReference>
<comment type="similarity">
    <text evidence="1">Belongs to the short-chain dehydrogenases/reductases (SDR) family.</text>
</comment>
<dbReference type="OrthoDB" id="153550at2"/>
<dbReference type="AlphaFoldDB" id="A0A0S7BF19"/>
<name>A0A0S7BF19_9CHLR</name>
<dbReference type="InterPro" id="IPR036291">
    <property type="entry name" value="NAD(P)-bd_dom_sf"/>
</dbReference>
<dbReference type="InterPro" id="IPR020904">
    <property type="entry name" value="Sc_DH/Rdtase_CS"/>
</dbReference>
<reference evidence="3" key="1">
    <citation type="submission" date="2015-07" db="EMBL/GenBank/DDBJ databases">
        <title>Draft Genome Sequences of Anaerolinea thermolimosa IMO-1, Bellilinea caldifistulae GOMI-1, Leptolinea tardivitalis YMTK-2, Levilinea saccharolytica KIBI-1,Longilinea arvoryzae KOME-1, Previously Described as Members of the Anaerolineaceae (Chloroflexi).</title>
        <authorList>
            <person name="Sekiguchi Y."/>
            <person name="Ohashi A."/>
            <person name="Matsuura N."/>
            <person name="Tourlousse M.D."/>
        </authorList>
    </citation>
    <scope>NUCLEOTIDE SEQUENCE [LARGE SCALE GENOMIC DNA]</scope>
    <source>
        <strain evidence="3">KOME-1</strain>
    </source>
</reference>
<evidence type="ECO:0000256" key="1">
    <source>
        <dbReference type="ARBA" id="ARBA00006484"/>
    </source>
</evidence>
<dbReference type="InterPro" id="IPR002347">
    <property type="entry name" value="SDR_fam"/>
</dbReference>
<evidence type="ECO:0000313" key="4">
    <source>
        <dbReference type="Proteomes" id="UP000055060"/>
    </source>
</evidence>
<evidence type="ECO:0000313" key="3">
    <source>
        <dbReference type="EMBL" id="GAP13584.1"/>
    </source>
</evidence>
<keyword evidence="4" id="KW-1185">Reference proteome</keyword>
<dbReference type="EMBL" id="DF967972">
    <property type="protein sequence ID" value="GAP13584.1"/>
    <property type="molecule type" value="Genomic_DNA"/>
</dbReference>
<gene>
    <name evidence="3" type="ORF">LARV_01339</name>
</gene>
<dbReference type="RefSeq" id="WP_075072916.1">
    <property type="nucleotide sequence ID" value="NZ_DF967972.1"/>
</dbReference>
<dbReference type="Pfam" id="PF13561">
    <property type="entry name" value="adh_short_C2"/>
    <property type="match status" value="1"/>
</dbReference>
<dbReference type="FunFam" id="3.40.50.720:FF:000084">
    <property type="entry name" value="Short-chain dehydrogenase reductase"/>
    <property type="match status" value="1"/>
</dbReference>
<keyword evidence="2" id="KW-0560">Oxidoreductase</keyword>
<dbReference type="PRINTS" id="PR00080">
    <property type="entry name" value="SDRFAMILY"/>
</dbReference>
<protein>
    <submittedName>
        <fullName evidence="3">Dehydrogenase</fullName>
    </submittedName>
</protein>
<dbReference type="STRING" id="360412.LARV_01339"/>
<dbReference type="SUPFAM" id="SSF51735">
    <property type="entry name" value="NAD(P)-binding Rossmann-fold domains"/>
    <property type="match status" value="1"/>
</dbReference>